<dbReference type="PRINTS" id="PR00455">
    <property type="entry name" value="HTHTETR"/>
</dbReference>
<keyword evidence="1 2" id="KW-0238">DNA-binding</keyword>
<dbReference type="SUPFAM" id="SSF46689">
    <property type="entry name" value="Homeodomain-like"/>
    <property type="match status" value="1"/>
</dbReference>
<dbReference type="PANTHER" id="PTHR43479:SF7">
    <property type="entry name" value="TETR-FAMILY TRANSCRIPTIONAL REGULATOR"/>
    <property type="match status" value="1"/>
</dbReference>
<keyword evidence="5" id="KW-1185">Reference proteome</keyword>
<dbReference type="AlphaFoldDB" id="A0A7Z2VGN4"/>
<dbReference type="InterPro" id="IPR009057">
    <property type="entry name" value="Homeodomain-like_sf"/>
</dbReference>
<name>A0A7Z2VGN4_9BACL</name>
<evidence type="ECO:0000259" key="3">
    <source>
        <dbReference type="PROSITE" id="PS50977"/>
    </source>
</evidence>
<dbReference type="GO" id="GO:0003677">
    <property type="term" value="F:DNA binding"/>
    <property type="evidence" value="ECO:0007669"/>
    <property type="project" value="UniProtKB-UniRule"/>
</dbReference>
<gene>
    <name evidence="4" type="ORF">HH215_06455</name>
</gene>
<evidence type="ECO:0000256" key="1">
    <source>
        <dbReference type="ARBA" id="ARBA00023125"/>
    </source>
</evidence>
<dbReference type="InterPro" id="IPR039532">
    <property type="entry name" value="TetR_C_Firmicutes"/>
</dbReference>
<dbReference type="PROSITE" id="PS50977">
    <property type="entry name" value="HTH_TETR_2"/>
    <property type="match status" value="1"/>
</dbReference>
<evidence type="ECO:0000313" key="4">
    <source>
        <dbReference type="EMBL" id="QJD82856.1"/>
    </source>
</evidence>
<reference evidence="4 5" key="1">
    <citation type="submission" date="2020-04" db="EMBL/GenBank/DDBJ databases">
        <title>Genome sequencing of novel species.</title>
        <authorList>
            <person name="Heo J."/>
            <person name="Kim S.-J."/>
            <person name="Kim J.-S."/>
            <person name="Hong S.-B."/>
            <person name="Kwon S.-W."/>
        </authorList>
    </citation>
    <scope>NUCLEOTIDE SEQUENCE [LARGE SCALE GENOMIC DNA]</scope>
    <source>
        <strain evidence="4 5">MFER-1</strain>
    </source>
</reference>
<dbReference type="Proteomes" id="UP000502248">
    <property type="component" value="Chromosome"/>
</dbReference>
<feature type="DNA-binding region" description="H-T-H motif" evidence="2">
    <location>
        <begin position="35"/>
        <end position="54"/>
    </location>
</feature>
<evidence type="ECO:0000313" key="5">
    <source>
        <dbReference type="Proteomes" id="UP000502248"/>
    </source>
</evidence>
<evidence type="ECO:0000256" key="2">
    <source>
        <dbReference type="PROSITE-ProRule" id="PRU00335"/>
    </source>
</evidence>
<dbReference type="RefSeq" id="WP_169279152.1">
    <property type="nucleotide sequence ID" value="NZ_CP051680.1"/>
</dbReference>
<dbReference type="InterPro" id="IPR001647">
    <property type="entry name" value="HTH_TetR"/>
</dbReference>
<dbReference type="EMBL" id="CP051680">
    <property type="protein sequence ID" value="QJD82856.1"/>
    <property type="molecule type" value="Genomic_DNA"/>
</dbReference>
<dbReference type="KEGG" id="cheb:HH215_06455"/>
<dbReference type="PANTHER" id="PTHR43479">
    <property type="entry name" value="ACREF/ENVCD OPERON REPRESSOR-RELATED"/>
    <property type="match status" value="1"/>
</dbReference>
<dbReference type="Pfam" id="PF00440">
    <property type="entry name" value="TetR_N"/>
    <property type="match status" value="1"/>
</dbReference>
<protein>
    <submittedName>
        <fullName evidence="4">TetR/AcrR family transcriptional regulator</fullName>
    </submittedName>
</protein>
<dbReference type="Gene3D" id="1.10.357.10">
    <property type="entry name" value="Tetracycline Repressor, domain 2"/>
    <property type="match status" value="1"/>
</dbReference>
<dbReference type="Pfam" id="PF14278">
    <property type="entry name" value="TetR_C_8"/>
    <property type="match status" value="1"/>
</dbReference>
<organism evidence="4 5">
    <name type="scientific">Cohnella herbarum</name>
    <dbReference type="NCBI Taxonomy" id="2728023"/>
    <lineage>
        <taxon>Bacteria</taxon>
        <taxon>Bacillati</taxon>
        <taxon>Bacillota</taxon>
        <taxon>Bacilli</taxon>
        <taxon>Bacillales</taxon>
        <taxon>Paenibacillaceae</taxon>
        <taxon>Cohnella</taxon>
    </lineage>
</organism>
<feature type="domain" description="HTH tetR-type" evidence="3">
    <location>
        <begin position="12"/>
        <end position="72"/>
    </location>
</feature>
<sequence length="200" mass="23229">MLQPTKEDRRIIRTRKVITDSFISLLNEKGFPDISVADLTERAEINRSTFYAHYKDKFDLLQAVIEEKLTLLSEQLEASRVTHPVPSNAQDSPHPYFVTLFVHLQAHAEFYTVMFKRIEDSVLRGRMLEVIRESQFIVISQFKLEQKMLIPTDILLDYLCSSIIGVVEKWYDNGMKYSANYMALQLTRLCRLGTDKAMGM</sequence>
<accession>A0A7Z2VGN4</accession>
<proteinExistence type="predicted"/>
<dbReference type="InterPro" id="IPR050624">
    <property type="entry name" value="HTH-type_Tx_Regulator"/>
</dbReference>